<proteinExistence type="predicted"/>
<accession>A0A5P0ZGA2</accession>
<keyword evidence="1" id="KW-0812">Transmembrane</keyword>
<reference evidence="2" key="2">
    <citation type="submission" date="2019-05" db="EMBL/GenBank/DDBJ databases">
        <authorList>
            <person name="Schuster J.A."/>
            <person name="Ehrmann M.A."/>
        </authorList>
    </citation>
    <scope>NUCLEOTIDE SEQUENCE</scope>
    <source>
        <strain evidence="2">TMW 1.2098</strain>
    </source>
</reference>
<feature type="transmembrane region" description="Helical" evidence="1">
    <location>
        <begin position="38"/>
        <end position="61"/>
    </location>
</feature>
<feature type="transmembrane region" description="Helical" evidence="1">
    <location>
        <begin position="7"/>
        <end position="26"/>
    </location>
</feature>
<name>A0A5P0ZGA2_9LACO</name>
<dbReference type="EMBL" id="VDFM01000003">
    <property type="protein sequence ID" value="MQS52081.1"/>
    <property type="molecule type" value="Genomic_DNA"/>
</dbReference>
<dbReference type="EMBL" id="VDFN01000001">
    <property type="protein sequence ID" value="MQS43872.1"/>
    <property type="molecule type" value="Genomic_DNA"/>
</dbReference>
<protein>
    <submittedName>
        <fullName evidence="3">Uncharacterized protein</fullName>
    </submittedName>
</protein>
<reference evidence="4 5" key="1">
    <citation type="journal article" date="2019" name="Syst. Appl. Microbiol.">
        <title>Polyphasic characterization of two novel Lactobacillus spp. isolated from blown salami packages: Description of Lactobacillus halodurans sp. nov. and Lactobacillus salsicarnum sp. nov.</title>
        <authorList>
            <person name="Schuster J.A."/>
            <person name="Klingl A."/>
            <person name="Vogel R.F."/>
            <person name="Ehrmann M.A."/>
        </authorList>
    </citation>
    <scope>NUCLEOTIDE SEQUENCE [LARGE SCALE GENOMIC DNA]</scope>
    <source>
        <strain evidence="2 5">TMW 1.2098</strain>
        <strain evidence="3 4">TMW 1.2118</strain>
    </source>
</reference>
<keyword evidence="1" id="KW-1133">Transmembrane helix</keyword>
<organism evidence="3 4">
    <name type="scientific">Companilactobacillus mishanensis</name>
    <dbReference type="NCBI Taxonomy" id="2486008"/>
    <lineage>
        <taxon>Bacteria</taxon>
        <taxon>Bacillati</taxon>
        <taxon>Bacillota</taxon>
        <taxon>Bacilli</taxon>
        <taxon>Lactobacillales</taxon>
        <taxon>Lactobacillaceae</taxon>
        <taxon>Companilactobacillus</taxon>
    </lineage>
</organism>
<evidence type="ECO:0000313" key="2">
    <source>
        <dbReference type="EMBL" id="MQS43872.1"/>
    </source>
</evidence>
<dbReference type="AlphaFoldDB" id="A0A5P0ZGA2"/>
<comment type="caution">
    <text evidence="3">The sequence shown here is derived from an EMBL/GenBank/DDBJ whole genome shotgun (WGS) entry which is preliminary data.</text>
</comment>
<dbReference type="RefSeq" id="WP_125706307.1">
    <property type="nucleotide sequence ID" value="NZ_JBHTOO010000022.1"/>
</dbReference>
<sequence>MRIKNLIGLGVSYLLLIVISSISSLYNTKDGWQVTSNLVILIVLVLVLATLYSPFMIASLFQTRTTSLIILGFSLFMLLAVNLPILLKAVFETGAMTVTRGSLLVMVPLDMVVLIYVIVINWIYAVQQKKMLR</sequence>
<keyword evidence="1" id="KW-0472">Membrane</keyword>
<feature type="transmembrane region" description="Helical" evidence="1">
    <location>
        <begin position="103"/>
        <end position="124"/>
    </location>
</feature>
<dbReference type="Proteomes" id="UP000380386">
    <property type="component" value="Unassembled WGS sequence"/>
</dbReference>
<feature type="transmembrane region" description="Helical" evidence="1">
    <location>
        <begin position="68"/>
        <end position="91"/>
    </location>
</feature>
<evidence type="ECO:0000256" key="1">
    <source>
        <dbReference type="SAM" id="Phobius"/>
    </source>
</evidence>
<keyword evidence="5" id="KW-1185">Reference proteome</keyword>
<dbReference type="Proteomes" id="UP000436655">
    <property type="component" value="Unassembled WGS sequence"/>
</dbReference>
<evidence type="ECO:0000313" key="4">
    <source>
        <dbReference type="Proteomes" id="UP000380386"/>
    </source>
</evidence>
<evidence type="ECO:0000313" key="5">
    <source>
        <dbReference type="Proteomes" id="UP000436655"/>
    </source>
</evidence>
<evidence type="ECO:0000313" key="3">
    <source>
        <dbReference type="EMBL" id="MQS52081.1"/>
    </source>
</evidence>
<gene>
    <name evidence="3" type="ORF">FHL02_03500</name>
    <name evidence="2" type="ORF">FHL03_00065</name>
</gene>